<dbReference type="RefSeq" id="XP_028533075.1">
    <property type="nucleotide sequence ID" value="XM_028676603.1"/>
</dbReference>
<dbReference type="EMBL" id="LN835304">
    <property type="protein sequence ID" value="CRH00070.1"/>
    <property type="molecule type" value="Genomic_DNA"/>
</dbReference>
<reference evidence="2 3" key="1">
    <citation type="submission" date="2015-04" db="EMBL/GenBank/DDBJ databases">
        <authorList>
            <consortium name="Pathogen Informatics"/>
        </authorList>
    </citation>
    <scope>NUCLEOTIDE SEQUENCE [LARGE SCALE GENOMIC DNA]</scope>
    <source>
        <strain evidence="2 3">SGS1</strain>
    </source>
</reference>
<evidence type="ECO:0000313" key="2">
    <source>
        <dbReference type="EMBL" id="CRH00070.1"/>
    </source>
</evidence>
<sequence>MSSSLKKVVIYYFAIVSFFSAVFLAIVGLMLLRDSESIELHGKKSEKVKPSFIGAGIYFCILIISIILIISSNKKSKCLQNKSI</sequence>
<organism evidence="2 3">
    <name type="scientific">Plasmodium relictum</name>
    <dbReference type="NCBI Taxonomy" id="85471"/>
    <lineage>
        <taxon>Eukaryota</taxon>
        <taxon>Sar</taxon>
        <taxon>Alveolata</taxon>
        <taxon>Apicomplexa</taxon>
        <taxon>Aconoidasida</taxon>
        <taxon>Haemosporida</taxon>
        <taxon>Plasmodiidae</taxon>
        <taxon>Plasmodium</taxon>
        <taxon>Plasmodium (Haemamoeba)</taxon>
    </lineage>
</organism>
<feature type="transmembrane region" description="Helical" evidence="1">
    <location>
        <begin position="9"/>
        <end position="32"/>
    </location>
</feature>
<dbReference type="Proteomes" id="UP000220158">
    <property type="component" value="Chromosome 9"/>
</dbReference>
<keyword evidence="3" id="KW-1185">Reference proteome</keyword>
<feature type="transmembrane region" description="Helical" evidence="1">
    <location>
        <begin position="52"/>
        <end position="70"/>
    </location>
</feature>
<keyword evidence="1" id="KW-0472">Membrane</keyword>
<keyword evidence="1" id="KW-0812">Transmembrane</keyword>
<dbReference type="OrthoDB" id="370909at2759"/>
<dbReference type="AlphaFoldDB" id="A0A1J1H584"/>
<keyword evidence="1" id="KW-1133">Transmembrane helix</keyword>
<evidence type="ECO:0000256" key="1">
    <source>
        <dbReference type="SAM" id="Phobius"/>
    </source>
</evidence>
<evidence type="ECO:0000313" key="3">
    <source>
        <dbReference type="Proteomes" id="UP000220158"/>
    </source>
</evidence>
<gene>
    <name evidence="2" type="ORF">PRELSG_0917000</name>
</gene>
<dbReference type="GeneID" id="39736182"/>
<accession>A0A1J1H584</accession>
<protein>
    <submittedName>
        <fullName evidence="2">Uncharacterized protein</fullName>
    </submittedName>
</protein>
<name>A0A1J1H584_PLARL</name>
<dbReference type="KEGG" id="prel:PRELSG_0917000"/>
<dbReference type="VEuPathDB" id="PlasmoDB:PRELSG_0917000"/>
<proteinExistence type="predicted"/>